<sequence>MTFSERLHEQTDVRSIRLSPPTDEDLQVGLKKDILTVTLPKALRQEQTYILTITRDIMDERKNRLDKTYQLAFTTGNKIASGRISGTVYELGETSALVYLFRQSEVADDTLLLRTPDYYTETDDSGRYTFDFLDPGKFSVMAHRGGAAPAPLTPSRSPYGLYWENSVTIDSENDVVDNINIRLGKEVPPFRVLSTVMEDAKLGTVTLVNSFKLSESPGAVIEFSDPESVALIKANHIFQYPNESSQLHFFVDGLATGQVYSLSVSGLTDSVGQKLEAVDRQITIPEKDSIPPAIHSPLPNKPVALVPGNEPLTFQFTRPVTVLDTDSVITLTDSEETPIAISLSQPDPTRLEVVPETGWPESEIFDLKLYGSEILSEDNVVMVDSLFNYSLSVGRKRGRGGLSGSVTGPYVEKTTVTARPVEKDPISVTVSVNSEGDFQMEEIPAGMWLLSAFQDKDGNGRYTFGKALPMVPAEPFTVLSDTIEVRANWDVEGIIITYPGKQKP</sequence>
<keyword evidence="1" id="KW-0732">Signal</keyword>
<dbReference type="AlphaFoldDB" id="A0A381SRM6"/>
<evidence type="ECO:0000259" key="2">
    <source>
        <dbReference type="Pfam" id="PF13205"/>
    </source>
</evidence>
<organism evidence="3">
    <name type="scientific">marine metagenome</name>
    <dbReference type="NCBI Taxonomy" id="408172"/>
    <lineage>
        <taxon>unclassified sequences</taxon>
        <taxon>metagenomes</taxon>
        <taxon>ecological metagenomes</taxon>
    </lineage>
</organism>
<feature type="domain" description="SbsA Ig-like" evidence="2">
    <location>
        <begin position="2"/>
        <end position="75"/>
    </location>
</feature>
<protein>
    <recommendedName>
        <fullName evidence="2">SbsA Ig-like domain-containing protein</fullName>
    </recommendedName>
</protein>
<accession>A0A381SRM6</accession>
<name>A0A381SRM6_9ZZZZ</name>
<dbReference type="Pfam" id="PF13205">
    <property type="entry name" value="Big_5"/>
    <property type="match status" value="1"/>
</dbReference>
<proteinExistence type="predicted"/>
<dbReference type="InterPro" id="IPR032812">
    <property type="entry name" value="SbsA_Ig"/>
</dbReference>
<dbReference type="EMBL" id="UINC01003476">
    <property type="protein sequence ID" value="SVA06652.1"/>
    <property type="molecule type" value="Genomic_DNA"/>
</dbReference>
<dbReference type="SUPFAM" id="SSF49452">
    <property type="entry name" value="Starch-binding domain-like"/>
    <property type="match status" value="1"/>
</dbReference>
<reference evidence="3" key="1">
    <citation type="submission" date="2018-05" db="EMBL/GenBank/DDBJ databases">
        <authorList>
            <person name="Lanie J.A."/>
            <person name="Ng W.-L."/>
            <person name="Kazmierczak K.M."/>
            <person name="Andrzejewski T.M."/>
            <person name="Davidsen T.M."/>
            <person name="Wayne K.J."/>
            <person name="Tettelin H."/>
            <person name="Glass J.I."/>
            <person name="Rusch D."/>
            <person name="Podicherti R."/>
            <person name="Tsui H.-C.T."/>
            <person name="Winkler M.E."/>
        </authorList>
    </citation>
    <scope>NUCLEOTIDE SEQUENCE</scope>
</reference>
<gene>
    <name evidence="3" type="ORF">METZ01_LOCUS59506</name>
</gene>
<evidence type="ECO:0000256" key="1">
    <source>
        <dbReference type="ARBA" id="ARBA00022729"/>
    </source>
</evidence>
<dbReference type="InterPro" id="IPR013784">
    <property type="entry name" value="Carb-bd-like_fold"/>
</dbReference>
<dbReference type="GO" id="GO:0030246">
    <property type="term" value="F:carbohydrate binding"/>
    <property type="evidence" value="ECO:0007669"/>
    <property type="project" value="InterPro"/>
</dbReference>
<evidence type="ECO:0000313" key="3">
    <source>
        <dbReference type="EMBL" id="SVA06652.1"/>
    </source>
</evidence>